<dbReference type="InterPro" id="IPR003137">
    <property type="entry name" value="PA_domain"/>
</dbReference>
<gene>
    <name evidence="23" type="ORF">GDO81_000990</name>
</gene>
<dbReference type="Pfam" id="PF04258">
    <property type="entry name" value="Peptidase_A22B"/>
    <property type="match status" value="1"/>
</dbReference>
<comment type="caution">
    <text evidence="23">The sequence shown here is derived from an EMBL/GenBank/DDBJ whole genome shotgun (WGS) entry which is preliminary data.</text>
</comment>
<dbReference type="GO" id="GO:0000139">
    <property type="term" value="C:Golgi membrane"/>
    <property type="evidence" value="ECO:0007669"/>
    <property type="project" value="UniProtKB-SubCell"/>
</dbReference>
<evidence type="ECO:0000313" key="24">
    <source>
        <dbReference type="Proteomes" id="UP000824782"/>
    </source>
</evidence>
<evidence type="ECO:0000256" key="5">
    <source>
        <dbReference type="ARBA" id="ARBA00004653"/>
    </source>
</evidence>
<keyword evidence="17" id="KW-0458">Lysosome</keyword>
<feature type="transmembrane region" description="Helical" evidence="20">
    <location>
        <begin position="200"/>
        <end position="227"/>
    </location>
</feature>
<protein>
    <recommendedName>
        <fullName evidence="18">Signal peptide peptidase-like 2B</fullName>
    </recommendedName>
</protein>
<sequence>MKALFVLLSCIAPQALLHLQDQTMSVLCSPTDVPDGGFSNSIPMVMRGNCTFYEKVRLAQINGARGLLIVSRERLVPPGGNRSQYEEIDIPVALLSYTDMLDISKTFGRSVKVAMYAPNEPVVDYNMVIIFIMAVGTVATGGYWAGSRDVKKSYMKHKRDDGADKKHDDETVDVTPVMICVFVVMCCSMLVLLFNFYDRLVYIIIGIFCLAASIGLYSCLSPFVRIIPYGKCRVPENNLPYFHNRPPIWKLLLASFCIAVSVIWGVFRNEDQWAWILQDILGIAFCLYMLKAIRLPTFKSCTLLLLVLFVYDVFFVFITPFFTKSGESIMVEVAAGPSDSSTQEKLPMVLKVPRLNSSPLALCDRPFSLLGFGDILVPGLLVAYCHRFDILTQSSRIYFLACTIAYGIGLLVTFVALALMQRGQPALLYLVPCTLLTSLSVALWRKELPLFWTGSGFVKDLPTPNPILAPNGSEACLGQHTDNEEPIVNQDSNPSTEIQQEDTEDTTRTPVDEHVFLATDRTVVKTDDEDDPLNAGSLKTPEDQLTQGVDTTISDRSGKTVNQTVE</sequence>
<evidence type="ECO:0000313" key="23">
    <source>
        <dbReference type="EMBL" id="KAG8593924.1"/>
    </source>
</evidence>
<comment type="similarity">
    <text evidence="6">Belongs to the peptidase A22B family.</text>
</comment>
<feature type="transmembrane region" description="Helical" evidence="20">
    <location>
        <begin position="174"/>
        <end position="194"/>
    </location>
</feature>
<dbReference type="PANTHER" id="PTHR12174:SF39">
    <property type="entry name" value="SIGNAL PEPTIDE PEPTIDASE-LIKE 2B"/>
    <property type="match status" value="1"/>
</dbReference>
<dbReference type="SMART" id="SM00730">
    <property type="entry name" value="PSN"/>
    <property type="match status" value="1"/>
</dbReference>
<keyword evidence="10 21" id="KW-0732">Signal</keyword>
<evidence type="ECO:0000259" key="22">
    <source>
        <dbReference type="Pfam" id="PF02225"/>
    </source>
</evidence>
<feature type="compositionally biased region" description="Polar residues" evidence="19">
    <location>
        <begin position="543"/>
        <end position="566"/>
    </location>
</feature>
<feature type="domain" description="PA" evidence="22">
    <location>
        <begin position="28"/>
        <end position="102"/>
    </location>
</feature>
<evidence type="ECO:0000256" key="15">
    <source>
        <dbReference type="ARBA" id="ARBA00023136"/>
    </source>
</evidence>
<evidence type="ECO:0000256" key="2">
    <source>
        <dbReference type="ARBA" id="ARBA00004337"/>
    </source>
</evidence>
<keyword evidence="16" id="KW-0325">Glycoprotein</keyword>
<dbReference type="PANTHER" id="PTHR12174">
    <property type="entry name" value="SIGNAL PEPTIDE PEPTIDASE"/>
    <property type="match status" value="1"/>
</dbReference>
<keyword evidence="14" id="KW-0333">Golgi apparatus</keyword>
<proteinExistence type="inferred from homology"/>
<evidence type="ECO:0000256" key="9">
    <source>
        <dbReference type="ARBA" id="ARBA00022692"/>
    </source>
</evidence>
<dbReference type="Proteomes" id="UP000824782">
    <property type="component" value="Unassembled WGS sequence"/>
</dbReference>
<evidence type="ECO:0000256" key="13">
    <source>
        <dbReference type="ARBA" id="ARBA00022989"/>
    </source>
</evidence>
<evidence type="ECO:0000256" key="4">
    <source>
        <dbReference type="ARBA" id="ARBA00004651"/>
    </source>
</evidence>
<dbReference type="GO" id="GO:0010008">
    <property type="term" value="C:endosome membrane"/>
    <property type="evidence" value="ECO:0007669"/>
    <property type="project" value="UniProtKB-SubCell"/>
</dbReference>
<feature type="signal peptide" evidence="21">
    <location>
        <begin position="1"/>
        <end position="17"/>
    </location>
</feature>
<evidence type="ECO:0000256" key="1">
    <source>
        <dbReference type="ARBA" id="ARBA00004155"/>
    </source>
</evidence>
<dbReference type="Pfam" id="PF02225">
    <property type="entry name" value="PA"/>
    <property type="match status" value="1"/>
</dbReference>
<dbReference type="SUPFAM" id="SSF52025">
    <property type="entry name" value="PA domain"/>
    <property type="match status" value="1"/>
</dbReference>
<feature type="transmembrane region" description="Helical" evidence="20">
    <location>
        <begin position="302"/>
        <end position="322"/>
    </location>
</feature>
<comment type="subcellular location">
    <subcellularLocation>
        <location evidence="4">Cell membrane</location>
        <topology evidence="4">Multi-pass membrane protein</topology>
    </subcellularLocation>
    <subcellularLocation>
        <location evidence="2">Endosome membrane</location>
        <topology evidence="2">Multi-pass membrane protein</topology>
    </subcellularLocation>
    <subcellularLocation>
        <location evidence="5">Golgi apparatus membrane</location>
        <topology evidence="5">Multi-pass membrane protein</topology>
    </subcellularLocation>
    <subcellularLocation>
        <location evidence="1">Lysosome membrane</location>
        <topology evidence="1">Multi-pass membrane protein</topology>
    </subcellularLocation>
    <subcellularLocation>
        <location evidence="3">Membrane</location>
        <topology evidence="3">Multi-pass membrane protein</topology>
        <orientation evidence="3">Lumenal side</orientation>
    </subcellularLocation>
</comment>
<evidence type="ECO:0000256" key="3">
    <source>
        <dbReference type="ARBA" id="ARBA00004366"/>
    </source>
</evidence>
<keyword evidence="11" id="KW-0967">Endosome</keyword>
<dbReference type="InterPro" id="IPR006639">
    <property type="entry name" value="Preselin/SPP"/>
</dbReference>
<evidence type="ECO:0000256" key="14">
    <source>
        <dbReference type="ARBA" id="ARBA00023034"/>
    </source>
</evidence>
<evidence type="ECO:0000256" key="16">
    <source>
        <dbReference type="ARBA" id="ARBA00023180"/>
    </source>
</evidence>
<evidence type="ECO:0000256" key="7">
    <source>
        <dbReference type="ARBA" id="ARBA00022475"/>
    </source>
</evidence>
<evidence type="ECO:0000256" key="8">
    <source>
        <dbReference type="ARBA" id="ARBA00022670"/>
    </source>
</evidence>
<feature type="transmembrane region" description="Helical" evidence="20">
    <location>
        <begin position="273"/>
        <end position="290"/>
    </location>
</feature>
<organism evidence="23 24">
    <name type="scientific">Engystomops pustulosus</name>
    <name type="common">Tungara frog</name>
    <name type="synonym">Physalaemus pustulosus</name>
    <dbReference type="NCBI Taxonomy" id="76066"/>
    <lineage>
        <taxon>Eukaryota</taxon>
        <taxon>Metazoa</taxon>
        <taxon>Chordata</taxon>
        <taxon>Craniata</taxon>
        <taxon>Vertebrata</taxon>
        <taxon>Euteleostomi</taxon>
        <taxon>Amphibia</taxon>
        <taxon>Batrachia</taxon>
        <taxon>Anura</taxon>
        <taxon>Neobatrachia</taxon>
        <taxon>Hyloidea</taxon>
        <taxon>Leptodactylidae</taxon>
        <taxon>Leiuperinae</taxon>
        <taxon>Engystomops</taxon>
    </lineage>
</organism>
<dbReference type="AlphaFoldDB" id="A0AAV7DAJ5"/>
<dbReference type="GO" id="GO:0098553">
    <property type="term" value="C:lumenal side of endoplasmic reticulum membrane"/>
    <property type="evidence" value="ECO:0007669"/>
    <property type="project" value="TreeGrafter"/>
</dbReference>
<feature type="transmembrane region" description="Helical" evidence="20">
    <location>
        <begin position="248"/>
        <end position="267"/>
    </location>
</feature>
<dbReference type="GO" id="GO:0042500">
    <property type="term" value="F:aspartic endopeptidase activity, intramembrane cleaving"/>
    <property type="evidence" value="ECO:0007669"/>
    <property type="project" value="InterPro"/>
</dbReference>
<feature type="region of interest" description="Disordered" evidence="19">
    <location>
        <begin position="484"/>
        <end position="566"/>
    </location>
</feature>
<keyword evidence="7" id="KW-1003">Cell membrane</keyword>
<evidence type="ECO:0000256" key="10">
    <source>
        <dbReference type="ARBA" id="ARBA00022729"/>
    </source>
</evidence>
<accession>A0AAV7DAJ5</accession>
<dbReference type="GO" id="GO:0098554">
    <property type="term" value="C:cytoplasmic side of endoplasmic reticulum membrane"/>
    <property type="evidence" value="ECO:0007669"/>
    <property type="project" value="TreeGrafter"/>
</dbReference>
<dbReference type="CDD" id="cd02129">
    <property type="entry name" value="PA_hSPPL_like"/>
    <property type="match status" value="1"/>
</dbReference>
<feature type="transmembrane region" description="Helical" evidence="20">
    <location>
        <begin position="397"/>
        <end position="420"/>
    </location>
</feature>
<keyword evidence="24" id="KW-1185">Reference proteome</keyword>
<dbReference type="EMBL" id="WNYA01000001">
    <property type="protein sequence ID" value="KAG8593924.1"/>
    <property type="molecule type" value="Genomic_DNA"/>
</dbReference>
<dbReference type="GO" id="GO:0005886">
    <property type="term" value="C:plasma membrane"/>
    <property type="evidence" value="ECO:0007669"/>
    <property type="project" value="UniProtKB-SubCell"/>
</dbReference>
<evidence type="ECO:0000256" key="19">
    <source>
        <dbReference type="SAM" id="MobiDB-lite"/>
    </source>
</evidence>
<evidence type="ECO:0000256" key="20">
    <source>
        <dbReference type="SAM" id="Phobius"/>
    </source>
</evidence>
<reference evidence="23" key="1">
    <citation type="thesis" date="2020" institute="ProQuest LLC" country="789 East Eisenhower Parkway, Ann Arbor, MI, USA">
        <title>Comparative Genomics and Chromosome Evolution.</title>
        <authorList>
            <person name="Mudd A.B."/>
        </authorList>
    </citation>
    <scope>NUCLEOTIDE SEQUENCE</scope>
    <source>
        <strain evidence="23">237g6f4</strain>
        <tissue evidence="23">Blood</tissue>
    </source>
</reference>
<keyword evidence="8" id="KW-0645">Protease</keyword>
<feature type="compositionally biased region" description="Basic and acidic residues" evidence="19">
    <location>
        <begin position="505"/>
        <end position="515"/>
    </location>
</feature>
<dbReference type="GO" id="GO:0005765">
    <property type="term" value="C:lysosomal membrane"/>
    <property type="evidence" value="ECO:0007669"/>
    <property type="project" value="UniProtKB-SubCell"/>
</dbReference>
<evidence type="ECO:0000256" key="12">
    <source>
        <dbReference type="ARBA" id="ARBA00022801"/>
    </source>
</evidence>
<dbReference type="Gene3D" id="3.50.30.30">
    <property type="match status" value="1"/>
</dbReference>
<name>A0AAV7DAJ5_ENGPU</name>
<evidence type="ECO:0000256" key="17">
    <source>
        <dbReference type="ARBA" id="ARBA00023228"/>
    </source>
</evidence>
<feature type="transmembrane region" description="Helical" evidence="20">
    <location>
        <begin position="125"/>
        <end position="146"/>
    </location>
</feature>
<keyword evidence="15 20" id="KW-0472">Membrane</keyword>
<evidence type="ECO:0000256" key="21">
    <source>
        <dbReference type="SAM" id="SignalP"/>
    </source>
</evidence>
<dbReference type="FunFam" id="3.50.30.30:FF:000006">
    <property type="entry name" value="Putative signal peptide peptidase-like 2B"/>
    <property type="match status" value="1"/>
</dbReference>
<evidence type="ECO:0000256" key="11">
    <source>
        <dbReference type="ARBA" id="ARBA00022753"/>
    </source>
</evidence>
<dbReference type="InterPro" id="IPR007369">
    <property type="entry name" value="Peptidase_A22B_SPP"/>
</dbReference>
<dbReference type="InterPro" id="IPR046450">
    <property type="entry name" value="PA_dom_sf"/>
</dbReference>
<evidence type="ECO:0000256" key="6">
    <source>
        <dbReference type="ARBA" id="ARBA00006859"/>
    </source>
</evidence>
<keyword evidence="13 20" id="KW-1133">Transmembrane helix</keyword>
<evidence type="ECO:0000256" key="18">
    <source>
        <dbReference type="ARBA" id="ARBA00069829"/>
    </source>
</evidence>
<keyword evidence="9 20" id="KW-0812">Transmembrane</keyword>
<dbReference type="GO" id="GO:0033619">
    <property type="term" value="P:membrane protein proteolysis"/>
    <property type="evidence" value="ECO:0007669"/>
    <property type="project" value="TreeGrafter"/>
</dbReference>
<dbReference type="GO" id="GO:0030660">
    <property type="term" value="C:Golgi-associated vesicle membrane"/>
    <property type="evidence" value="ECO:0007669"/>
    <property type="project" value="TreeGrafter"/>
</dbReference>
<keyword evidence="12" id="KW-0378">Hydrolase</keyword>
<feature type="transmembrane region" description="Helical" evidence="20">
    <location>
        <begin position="426"/>
        <end position="444"/>
    </location>
</feature>
<feature type="chain" id="PRO_5043809587" description="Signal peptide peptidase-like 2B" evidence="21">
    <location>
        <begin position="18"/>
        <end position="566"/>
    </location>
</feature>